<dbReference type="SMART" id="SM00471">
    <property type="entry name" value="HDc"/>
    <property type="match status" value="1"/>
</dbReference>
<dbReference type="SMART" id="SM00448">
    <property type="entry name" value="REC"/>
    <property type="match status" value="1"/>
</dbReference>
<protein>
    <recommendedName>
        <fullName evidence="7">Response regulatory domain-containing protein</fullName>
    </recommendedName>
</protein>
<dbReference type="PROSITE" id="PS50110">
    <property type="entry name" value="RESPONSE_REGULATORY"/>
    <property type="match status" value="1"/>
</dbReference>
<sequence length="299" mass="33953">MTVGGEGANMEKVLVVDDNPHNCELMSDLLTNWGYEVNTVGQGTEAIVVAGRDCPDIILLDVMLPGMNGFEVCHEIKTNSQTRDIPVIMLTVLNEVDDRIRGLKVGADYFMSKPFNYQELKFRLSALLQQKQRIDSMEEGQAVVDAFLVMMKFKDPQLYMHTCRVKDYCAKVSRVLLLSEKQHERLLWAACLHDIGKVIDFSPSHPQTGREILSHLKMGSYVADLTLRHHDPQPWASIELEILVTVDRFESLLSHHDKQAIEQLRQLSSQIGVSAKVLAAIEQVLRDEQFCEKMTGRFR</sequence>
<dbReference type="SUPFAM" id="SSF52172">
    <property type="entry name" value="CheY-like"/>
    <property type="match status" value="1"/>
</dbReference>
<keyword evidence="1 6" id="KW-0597">Phosphoprotein</keyword>
<comment type="caution">
    <text evidence="8">The sequence shown here is derived from an EMBL/GenBank/DDBJ whole genome shotgun (WGS) entry which is preliminary data.</text>
</comment>
<dbReference type="InterPro" id="IPR050595">
    <property type="entry name" value="Bact_response_regulator"/>
</dbReference>
<evidence type="ECO:0000259" key="7">
    <source>
        <dbReference type="PROSITE" id="PS50110"/>
    </source>
</evidence>
<accession>A0A154BVW1</accession>
<dbReference type="FunFam" id="3.40.50.2300:FF:000001">
    <property type="entry name" value="DNA-binding response regulator PhoB"/>
    <property type="match status" value="1"/>
</dbReference>
<dbReference type="GO" id="GO:0000160">
    <property type="term" value="P:phosphorelay signal transduction system"/>
    <property type="evidence" value="ECO:0007669"/>
    <property type="project" value="UniProtKB-KW"/>
</dbReference>
<evidence type="ECO:0000256" key="6">
    <source>
        <dbReference type="PROSITE-ProRule" id="PRU00169"/>
    </source>
</evidence>
<dbReference type="PANTHER" id="PTHR44591:SF3">
    <property type="entry name" value="RESPONSE REGULATORY DOMAIN-CONTAINING PROTEIN"/>
    <property type="match status" value="1"/>
</dbReference>
<dbReference type="CDD" id="cd00077">
    <property type="entry name" value="HDc"/>
    <property type="match status" value="1"/>
</dbReference>
<dbReference type="CDD" id="cd17538">
    <property type="entry name" value="REC_D1_PleD-like"/>
    <property type="match status" value="1"/>
</dbReference>
<evidence type="ECO:0000256" key="1">
    <source>
        <dbReference type="ARBA" id="ARBA00022553"/>
    </source>
</evidence>
<dbReference type="GO" id="GO:0003677">
    <property type="term" value="F:DNA binding"/>
    <property type="evidence" value="ECO:0007669"/>
    <property type="project" value="UniProtKB-KW"/>
</dbReference>
<proteinExistence type="predicted"/>
<keyword evidence="9" id="KW-1185">Reference proteome</keyword>
<dbReference type="STRING" id="1794912.AXX12_01050"/>
<feature type="modified residue" description="4-aspartylphosphate" evidence="6">
    <location>
        <position position="61"/>
    </location>
</feature>
<evidence type="ECO:0000313" key="9">
    <source>
        <dbReference type="Proteomes" id="UP000076268"/>
    </source>
</evidence>
<dbReference type="InterPro" id="IPR011006">
    <property type="entry name" value="CheY-like_superfamily"/>
</dbReference>
<keyword evidence="4" id="KW-0238">DNA-binding</keyword>
<dbReference type="Pfam" id="PF00072">
    <property type="entry name" value="Response_reg"/>
    <property type="match status" value="1"/>
</dbReference>
<evidence type="ECO:0000256" key="4">
    <source>
        <dbReference type="ARBA" id="ARBA00023125"/>
    </source>
</evidence>
<evidence type="ECO:0000256" key="2">
    <source>
        <dbReference type="ARBA" id="ARBA00023012"/>
    </source>
</evidence>
<dbReference type="InterPro" id="IPR003607">
    <property type="entry name" value="HD/PDEase_dom"/>
</dbReference>
<evidence type="ECO:0000256" key="5">
    <source>
        <dbReference type="ARBA" id="ARBA00023163"/>
    </source>
</evidence>
<feature type="domain" description="Response regulatory" evidence="7">
    <location>
        <begin position="12"/>
        <end position="128"/>
    </location>
</feature>
<evidence type="ECO:0000256" key="3">
    <source>
        <dbReference type="ARBA" id="ARBA00023015"/>
    </source>
</evidence>
<dbReference type="PANTHER" id="PTHR44591">
    <property type="entry name" value="STRESS RESPONSE REGULATOR PROTEIN 1"/>
    <property type="match status" value="1"/>
</dbReference>
<keyword evidence="5" id="KW-0804">Transcription</keyword>
<dbReference type="EMBL" id="LSGP01000001">
    <property type="protein sequence ID" value="KYZ78163.1"/>
    <property type="molecule type" value="Genomic_DNA"/>
</dbReference>
<organism evidence="8 9">
    <name type="scientific">Anaerosporomusa subterranea</name>
    <dbReference type="NCBI Taxonomy" id="1794912"/>
    <lineage>
        <taxon>Bacteria</taxon>
        <taxon>Bacillati</taxon>
        <taxon>Bacillota</taxon>
        <taxon>Negativicutes</taxon>
        <taxon>Acetonemataceae</taxon>
        <taxon>Anaerosporomusa</taxon>
    </lineage>
</organism>
<keyword evidence="3" id="KW-0805">Transcription regulation</keyword>
<dbReference type="Proteomes" id="UP000076268">
    <property type="component" value="Unassembled WGS sequence"/>
</dbReference>
<dbReference type="InterPro" id="IPR006674">
    <property type="entry name" value="HD_domain"/>
</dbReference>
<dbReference type="InterPro" id="IPR001789">
    <property type="entry name" value="Sig_transdc_resp-reg_receiver"/>
</dbReference>
<dbReference type="SUPFAM" id="SSF109604">
    <property type="entry name" value="HD-domain/PDEase-like"/>
    <property type="match status" value="1"/>
</dbReference>
<name>A0A154BVW1_ANASB</name>
<dbReference type="AlphaFoldDB" id="A0A154BVW1"/>
<keyword evidence="2" id="KW-0902">Two-component regulatory system</keyword>
<gene>
    <name evidence="8" type="ORF">AXX12_01050</name>
</gene>
<dbReference type="Pfam" id="PF01966">
    <property type="entry name" value="HD"/>
    <property type="match status" value="1"/>
</dbReference>
<evidence type="ECO:0000313" key="8">
    <source>
        <dbReference type="EMBL" id="KYZ78163.1"/>
    </source>
</evidence>
<reference evidence="8 9" key="1">
    <citation type="submission" date="2016-02" db="EMBL/GenBank/DDBJ databases">
        <title>Anaerosporomusa subterraneum gen. nov., sp. nov., a spore-forming obligate anaerobe isolated from saprolite.</title>
        <authorList>
            <person name="Choi J.K."/>
            <person name="Shah M."/>
            <person name="Yee N."/>
        </authorList>
    </citation>
    <scope>NUCLEOTIDE SEQUENCE [LARGE SCALE GENOMIC DNA]</scope>
    <source>
        <strain evidence="8 9">RU4</strain>
    </source>
</reference>
<dbReference type="Gene3D" id="3.40.50.2300">
    <property type="match status" value="1"/>
</dbReference>
<dbReference type="Gene3D" id="1.10.3210.10">
    <property type="entry name" value="Hypothetical protein af1432"/>
    <property type="match status" value="1"/>
</dbReference>